<name>A0ABS7CT91_9BACT</name>
<dbReference type="InterPro" id="IPR001818">
    <property type="entry name" value="Pept_M10_metallopeptidase"/>
</dbReference>
<evidence type="ECO:0000259" key="6">
    <source>
        <dbReference type="Pfam" id="PF01833"/>
    </source>
</evidence>
<comment type="caution">
    <text evidence="8">The sequence shown here is derived from an EMBL/GenBank/DDBJ whole genome shotgun (WGS) entry which is preliminary data.</text>
</comment>
<protein>
    <submittedName>
        <fullName evidence="8">T9SS type A sorting domain-containing protein</fullName>
    </submittedName>
</protein>
<dbReference type="InterPro" id="IPR002909">
    <property type="entry name" value="IPT_dom"/>
</dbReference>
<keyword evidence="1" id="KW-0645">Protease</keyword>
<evidence type="ECO:0000259" key="5">
    <source>
        <dbReference type="Pfam" id="PF00413"/>
    </source>
</evidence>
<dbReference type="NCBIfam" id="TIGR04183">
    <property type="entry name" value="Por_Secre_tail"/>
    <property type="match status" value="1"/>
</dbReference>
<dbReference type="RefSeq" id="WP_219876927.1">
    <property type="nucleotide sequence ID" value="NZ_JAHYXK010000005.1"/>
</dbReference>
<organism evidence="8 9">
    <name type="scientific">Pontibacter aydingkolensis</name>
    <dbReference type="NCBI Taxonomy" id="1911536"/>
    <lineage>
        <taxon>Bacteria</taxon>
        <taxon>Pseudomonadati</taxon>
        <taxon>Bacteroidota</taxon>
        <taxon>Cytophagia</taxon>
        <taxon>Cytophagales</taxon>
        <taxon>Hymenobacteraceae</taxon>
        <taxon>Pontibacter</taxon>
    </lineage>
</organism>
<dbReference type="SUPFAM" id="SSF81296">
    <property type="entry name" value="E set domains"/>
    <property type="match status" value="1"/>
</dbReference>
<evidence type="ECO:0000256" key="2">
    <source>
        <dbReference type="ARBA" id="ARBA00022723"/>
    </source>
</evidence>
<feature type="domain" description="Secretion system C-terminal sorting" evidence="7">
    <location>
        <begin position="636"/>
        <end position="708"/>
    </location>
</feature>
<dbReference type="SUPFAM" id="SSF55486">
    <property type="entry name" value="Metalloproteases ('zincins'), catalytic domain"/>
    <property type="match status" value="1"/>
</dbReference>
<keyword evidence="9" id="KW-1185">Reference proteome</keyword>
<feature type="domain" description="IPT/TIG" evidence="6">
    <location>
        <begin position="219"/>
        <end position="317"/>
    </location>
</feature>
<dbReference type="Gene3D" id="3.40.390.10">
    <property type="entry name" value="Collagenase (Catalytic Domain)"/>
    <property type="match status" value="1"/>
</dbReference>
<keyword evidence="3" id="KW-0378">Hydrolase</keyword>
<dbReference type="Pfam" id="PF18962">
    <property type="entry name" value="Por_Secre_tail"/>
    <property type="match status" value="1"/>
</dbReference>
<dbReference type="Pfam" id="PF00413">
    <property type="entry name" value="Peptidase_M10"/>
    <property type="match status" value="1"/>
</dbReference>
<dbReference type="CDD" id="cd00102">
    <property type="entry name" value="IPT"/>
    <property type="match status" value="1"/>
</dbReference>
<dbReference type="InterPro" id="IPR013783">
    <property type="entry name" value="Ig-like_fold"/>
</dbReference>
<evidence type="ECO:0000313" key="9">
    <source>
        <dbReference type="Proteomes" id="UP000813018"/>
    </source>
</evidence>
<keyword evidence="4" id="KW-0862">Zinc</keyword>
<evidence type="ECO:0000256" key="3">
    <source>
        <dbReference type="ARBA" id="ARBA00022801"/>
    </source>
</evidence>
<sequence length="716" mass="78933">MIKIYAASIAPARIKLSILYTILLTLFTTTNLFADNGLHMVPISLDERTRNAEVIVEGEVISQKSFWNADRTNIYTSNIIRVYKVFKGGVKEQQLELITLGGSVGLKKHVSSTALELYKGQQGIFFLMPEKEVSTTPYNLSLRTRAYASQQGFVKYNLQEGSATDVFDTYNAIQQLYKLVTTRTGNNYNTIQQNTTLNKALDDIKAGSDTQAQNSLLLPVITSFSPTVTTAGTDAVLTINGTNFGSSRGSGKVEFRNADDGGKTFMEPRLKDYISWTNTQIRVRIPSRGATGGTAGSGEIRVTASDGTSITSATKLTIEYSILNVTLTQNNIRSFEPLLQNKDGKGGYTVRYAPSMQSRSAAKEGFERALNNWTCATNINWQIGAPTTIEAAKDDNMSVVRFAPPSAFDKEGVLASTISYWEGYRCGTDTLFWVSEFDMVINNTIAWQYGPGGPTGNQYDFETVILHELGHAHQLGHVILPRAVMHYAIEVRALVRDLSDADIRGGNRVMARSVAPFSCNVPPKPMIPETDADCNLAPEVVTLDGSFQGGQVVLNWLTQQEQNVNFYTVQRSANGIDWEDVADVDAKGAGTYKYTDISPLPDISYYRLKVVYKDNNTALSARVRVIDPGSLRKLQVYPNPVPPDVYSVNLLYLVQASTNLSVQLYSATGKLVREIDFPLSDVNAPIELSLSNLAPGVYILKWQERTDSGEFKIVKL</sequence>
<dbReference type="Gene3D" id="2.60.40.10">
    <property type="entry name" value="Immunoglobulins"/>
    <property type="match status" value="1"/>
</dbReference>
<evidence type="ECO:0000256" key="4">
    <source>
        <dbReference type="ARBA" id="ARBA00022833"/>
    </source>
</evidence>
<reference evidence="8 9" key="1">
    <citation type="journal article" date="2016" name="Int. J. Syst. Evol. Microbiol.">
        <title>Pontibacter aydingkolensis sp. nov., isolated from soil of a salt lake.</title>
        <authorList>
            <person name="Osman G."/>
            <person name="Zhang T."/>
            <person name="Lou K."/>
            <person name="Gao Y."/>
            <person name="Chang W."/>
            <person name="Lin Q."/>
            <person name="Yang H.M."/>
            <person name="Huo X.D."/>
            <person name="Wang N."/>
        </authorList>
    </citation>
    <scope>NUCLEOTIDE SEQUENCE [LARGE SCALE GENOMIC DNA]</scope>
    <source>
        <strain evidence="8 9">KACC 19255</strain>
    </source>
</reference>
<dbReference type="Pfam" id="PF01833">
    <property type="entry name" value="TIG"/>
    <property type="match status" value="1"/>
</dbReference>
<dbReference type="Proteomes" id="UP000813018">
    <property type="component" value="Unassembled WGS sequence"/>
</dbReference>
<gene>
    <name evidence="8" type="ORF">K0O23_08195</name>
</gene>
<feature type="domain" description="Peptidase M10 metallopeptidase" evidence="5">
    <location>
        <begin position="348"/>
        <end position="505"/>
    </location>
</feature>
<proteinExistence type="predicted"/>
<accession>A0ABS7CT91</accession>
<evidence type="ECO:0000259" key="7">
    <source>
        <dbReference type="Pfam" id="PF18962"/>
    </source>
</evidence>
<keyword evidence="2" id="KW-0479">Metal-binding</keyword>
<dbReference type="InterPro" id="IPR026444">
    <property type="entry name" value="Secre_tail"/>
</dbReference>
<dbReference type="EMBL" id="JAHYXK010000005">
    <property type="protein sequence ID" value="MBW7467047.1"/>
    <property type="molecule type" value="Genomic_DNA"/>
</dbReference>
<dbReference type="InterPro" id="IPR024079">
    <property type="entry name" value="MetalloPept_cat_dom_sf"/>
</dbReference>
<evidence type="ECO:0000256" key="1">
    <source>
        <dbReference type="ARBA" id="ARBA00022670"/>
    </source>
</evidence>
<evidence type="ECO:0000313" key="8">
    <source>
        <dbReference type="EMBL" id="MBW7467047.1"/>
    </source>
</evidence>
<dbReference type="InterPro" id="IPR014756">
    <property type="entry name" value="Ig_E-set"/>
</dbReference>